<evidence type="ECO:0000256" key="8">
    <source>
        <dbReference type="ARBA" id="ARBA00037998"/>
    </source>
</evidence>
<evidence type="ECO:0000256" key="7">
    <source>
        <dbReference type="ARBA" id="ARBA00023136"/>
    </source>
</evidence>
<organism evidence="10 11">
    <name type="scientific">Labrys wisconsinensis</name>
    <dbReference type="NCBI Taxonomy" id="425677"/>
    <lineage>
        <taxon>Bacteria</taxon>
        <taxon>Pseudomonadati</taxon>
        <taxon>Pseudomonadota</taxon>
        <taxon>Alphaproteobacteria</taxon>
        <taxon>Hyphomicrobiales</taxon>
        <taxon>Xanthobacteraceae</taxon>
        <taxon>Labrys</taxon>
    </lineage>
</organism>
<evidence type="ECO:0000313" key="10">
    <source>
        <dbReference type="EMBL" id="MDQ0471574.1"/>
    </source>
</evidence>
<evidence type="ECO:0000256" key="3">
    <source>
        <dbReference type="ARBA" id="ARBA00022475"/>
    </source>
</evidence>
<comment type="similarity">
    <text evidence="8">Belongs to the binding-protein-dependent transport system permease family. LivHM subfamily.</text>
</comment>
<feature type="transmembrane region" description="Helical" evidence="9">
    <location>
        <begin position="153"/>
        <end position="174"/>
    </location>
</feature>
<feature type="transmembrane region" description="Helical" evidence="9">
    <location>
        <begin position="294"/>
        <end position="313"/>
    </location>
</feature>
<dbReference type="Proteomes" id="UP001242480">
    <property type="component" value="Unassembled WGS sequence"/>
</dbReference>
<keyword evidence="5" id="KW-0029">Amino-acid transport</keyword>
<evidence type="ECO:0000256" key="4">
    <source>
        <dbReference type="ARBA" id="ARBA00022692"/>
    </source>
</evidence>
<keyword evidence="3" id="KW-1003">Cell membrane</keyword>
<dbReference type="EMBL" id="JAUSVX010000009">
    <property type="protein sequence ID" value="MDQ0471574.1"/>
    <property type="molecule type" value="Genomic_DNA"/>
</dbReference>
<dbReference type="PANTHER" id="PTHR11795:SF445">
    <property type="entry name" value="AMINO ACID ABC TRANSPORTER PERMEASE PROTEIN"/>
    <property type="match status" value="1"/>
</dbReference>
<keyword evidence="6 9" id="KW-1133">Transmembrane helix</keyword>
<dbReference type="InterPro" id="IPR052157">
    <property type="entry name" value="BCAA_transport_permease"/>
</dbReference>
<feature type="transmembrane region" description="Helical" evidence="9">
    <location>
        <begin position="239"/>
        <end position="260"/>
    </location>
</feature>
<keyword evidence="7 9" id="KW-0472">Membrane</keyword>
<dbReference type="RefSeq" id="WP_307276964.1">
    <property type="nucleotide sequence ID" value="NZ_JAUSVX010000009.1"/>
</dbReference>
<dbReference type="InterPro" id="IPR001851">
    <property type="entry name" value="ABC_transp_permease"/>
</dbReference>
<feature type="transmembrane region" description="Helical" evidence="9">
    <location>
        <begin position="380"/>
        <end position="408"/>
    </location>
</feature>
<keyword evidence="4 9" id="KW-0812">Transmembrane</keyword>
<reference evidence="10 11" key="1">
    <citation type="submission" date="2023-07" db="EMBL/GenBank/DDBJ databases">
        <title>Genomic Encyclopedia of Type Strains, Phase IV (KMG-IV): sequencing the most valuable type-strain genomes for metagenomic binning, comparative biology and taxonomic classification.</title>
        <authorList>
            <person name="Goeker M."/>
        </authorList>
    </citation>
    <scope>NUCLEOTIDE SEQUENCE [LARGE SCALE GENOMIC DNA]</scope>
    <source>
        <strain evidence="10 11">DSM 19619</strain>
    </source>
</reference>
<accession>A0ABU0JBC8</accession>
<dbReference type="CDD" id="cd06582">
    <property type="entry name" value="TM_PBP1_LivH_like"/>
    <property type="match status" value="1"/>
</dbReference>
<feature type="transmembrane region" description="Helical" evidence="9">
    <location>
        <begin position="181"/>
        <end position="201"/>
    </location>
</feature>
<comment type="subcellular location">
    <subcellularLocation>
        <location evidence="1">Cell membrane</location>
        <topology evidence="1">Multi-pass membrane protein</topology>
    </subcellularLocation>
</comment>
<feature type="transmembrane region" description="Helical" evidence="9">
    <location>
        <begin position="347"/>
        <end position="368"/>
    </location>
</feature>
<dbReference type="PANTHER" id="PTHR11795">
    <property type="entry name" value="BRANCHED-CHAIN AMINO ACID TRANSPORT SYSTEM PERMEASE PROTEIN LIVH"/>
    <property type="match status" value="1"/>
</dbReference>
<protein>
    <submittedName>
        <fullName evidence="10">Branched-chain amino acid transport system permease protein</fullName>
    </submittedName>
</protein>
<feature type="transmembrane region" description="Helical" evidence="9">
    <location>
        <begin position="207"/>
        <end position="227"/>
    </location>
</feature>
<evidence type="ECO:0000313" key="11">
    <source>
        <dbReference type="Proteomes" id="UP001242480"/>
    </source>
</evidence>
<evidence type="ECO:0000256" key="1">
    <source>
        <dbReference type="ARBA" id="ARBA00004651"/>
    </source>
</evidence>
<dbReference type="PROSITE" id="PS51257">
    <property type="entry name" value="PROKAR_LIPOPROTEIN"/>
    <property type="match status" value="1"/>
</dbReference>
<evidence type="ECO:0000256" key="6">
    <source>
        <dbReference type="ARBA" id="ARBA00022989"/>
    </source>
</evidence>
<name>A0ABU0JBC8_9HYPH</name>
<evidence type="ECO:0000256" key="9">
    <source>
        <dbReference type="SAM" id="Phobius"/>
    </source>
</evidence>
<sequence>MPRPLLLLAALILALALTACGMVLDGDQVRVCRQTLPAVNPDATAITVLRVDPAPAPYAVRLAYRVEQGGIEQDRFVLCGFAAEGIDLDRNVLARFATEEGPYSPIKLHILNRYWLEKTALATAADPGPGLAAPPLIVASTGIAYLVQALANALPSTAMMMLIAVAYALIYGLVGRINLAFGELAALGAYGAVIGAVLATQAGFTSVISGLFAAAALGIGMSVLHGLAIERLVFTPLAFGRGQSILVATLALAIVLQDYMRLTQGAENRWIPPLLTAALPLAGSPDFTATVTPMQLIVAGFTTVLALALVLLMRLSGFGRRWRATADDAGMAGLMGISPKAMLGQTFMLATGLAGAAGFIMTVYYGGAGFAAGTMIGLKALVAAVVGGIGSIGGALLGGLAIGLFEAFWSAYLPIEHRDLAVLSLLSIVLTLRPGGIFGLGDDRPRQV</sequence>
<gene>
    <name evidence="10" type="ORF">QO011_004599</name>
</gene>
<dbReference type="Pfam" id="PF02653">
    <property type="entry name" value="BPD_transp_2"/>
    <property type="match status" value="1"/>
</dbReference>
<feature type="transmembrane region" description="Helical" evidence="9">
    <location>
        <begin position="420"/>
        <end position="441"/>
    </location>
</feature>
<comment type="caution">
    <text evidence="10">The sequence shown here is derived from an EMBL/GenBank/DDBJ whole genome shotgun (WGS) entry which is preliminary data.</text>
</comment>
<keyword evidence="11" id="KW-1185">Reference proteome</keyword>
<evidence type="ECO:0000256" key="2">
    <source>
        <dbReference type="ARBA" id="ARBA00022448"/>
    </source>
</evidence>
<evidence type="ECO:0000256" key="5">
    <source>
        <dbReference type="ARBA" id="ARBA00022970"/>
    </source>
</evidence>
<proteinExistence type="inferred from homology"/>
<keyword evidence="2" id="KW-0813">Transport</keyword>